<reference evidence="5 6" key="1">
    <citation type="journal article" date="2017" name="Int. J. Syst. Evol. Microbiol.">
        <title>Desulfovibrio senegalensis sp. nov., a mesophilic sulfate reducer isolated from marine sediment.</title>
        <authorList>
            <person name="Thioye A."/>
            <person name="Gam Z.B.A."/>
            <person name="Mbengue M."/>
            <person name="Cayol J.L."/>
            <person name="Joseph-Bartoli M."/>
            <person name="Toure-Kane C."/>
            <person name="Labat M."/>
        </authorList>
    </citation>
    <scope>NUCLEOTIDE SEQUENCE [LARGE SCALE GENOMIC DNA]</scope>
    <source>
        <strain evidence="5 6">DSM 101509</strain>
    </source>
</reference>
<dbReference type="Gene3D" id="1.10.150.130">
    <property type="match status" value="1"/>
</dbReference>
<keyword evidence="3" id="KW-0233">DNA recombination</keyword>
<dbReference type="AlphaFoldDB" id="A0A6N6NAS1"/>
<evidence type="ECO:0000313" key="6">
    <source>
        <dbReference type="Proteomes" id="UP000438699"/>
    </source>
</evidence>
<dbReference type="Pfam" id="PF00589">
    <property type="entry name" value="Phage_integrase"/>
    <property type="match status" value="1"/>
</dbReference>
<dbReference type="InterPro" id="IPR050090">
    <property type="entry name" value="Tyrosine_recombinase_XerCD"/>
</dbReference>
<dbReference type="Proteomes" id="UP000438699">
    <property type="component" value="Unassembled WGS sequence"/>
</dbReference>
<keyword evidence="2" id="KW-0238">DNA-binding</keyword>
<dbReference type="CDD" id="cd01184">
    <property type="entry name" value="INT_C_like_1"/>
    <property type="match status" value="1"/>
</dbReference>
<evidence type="ECO:0000256" key="1">
    <source>
        <dbReference type="ARBA" id="ARBA00008857"/>
    </source>
</evidence>
<evidence type="ECO:0000259" key="4">
    <source>
        <dbReference type="PROSITE" id="PS51898"/>
    </source>
</evidence>
<dbReference type="PANTHER" id="PTHR30349">
    <property type="entry name" value="PHAGE INTEGRASE-RELATED"/>
    <property type="match status" value="1"/>
</dbReference>
<dbReference type="SUPFAM" id="SSF56349">
    <property type="entry name" value="DNA breaking-rejoining enzymes"/>
    <property type="match status" value="1"/>
</dbReference>
<dbReference type="InterPro" id="IPR002104">
    <property type="entry name" value="Integrase_catalytic"/>
</dbReference>
<gene>
    <name evidence="5" type="ORF">F8A88_05795</name>
</gene>
<sequence>MEDMAKYPGLTKRKGTNNYQLRRKVPVDLQEQYGKKEITRSLRTSNYHDAVEKYRIETMKLDQEFAEERRKHATVQIRELSQIEIERLAAIAYYDELKEDEDKRTNGLSEIEHADYKELLETLESEGRERLARGDTQSIEDYAEELLAEQGISLDKDTEDFKKLTMKLLEGFVKANKVMRERHRGQPIPTPTKPAPMPTAEKNHPLAATPTITEIHKMWAKEHLAGGGPKKTATDFAIYVRRFAELHGDLPVGEITKPHVRDFKDAMLRLPSRFTGKLKGMTVPKALEYAAKNQNIRTLSPRTVNDKALGAIGAILSWAVDNGYIDHNPASKVKVKAAKVKGTTRLPYSVEDMNKIFRFPVYTNGERPIGGRGEAAYWLPLLAAFTGARLEEIGQLTVEDIKEERGVTFFDMTTVGEGQRRKTESSKRRVPIHPQLVKLGILKYANSMKKGRLFPEVRSNQGQITASFSQWWGRYARKHGITDKRKVFHSFRHAAKDGFREGGVEEQISDALTGHAPRTEGRKYGSDAYPITQLAAGIEKLVYPGLDLGHLLQNK</sequence>
<proteinExistence type="inferred from homology"/>
<dbReference type="InterPro" id="IPR046668">
    <property type="entry name" value="DUF6538"/>
</dbReference>
<dbReference type="EMBL" id="WAIE01000001">
    <property type="protein sequence ID" value="KAB1443747.1"/>
    <property type="molecule type" value="Genomic_DNA"/>
</dbReference>
<protein>
    <submittedName>
        <fullName evidence="5">Tyrosine-type recombinase/integrase</fullName>
    </submittedName>
</protein>
<dbReference type="PANTHER" id="PTHR30349:SF41">
    <property type="entry name" value="INTEGRASE_RECOMBINASE PROTEIN MJ0367-RELATED"/>
    <property type="match status" value="1"/>
</dbReference>
<comment type="caution">
    <text evidence="5">The sequence shown here is derived from an EMBL/GenBank/DDBJ whole genome shotgun (WGS) entry which is preliminary data.</text>
</comment>
<dbReference type="PROSITE" id="PS51898">
    <property type="entry name" value="TYR_RECOMBINASE"/>
    <property type="match status" value="1"/>
</dbReference>
<dbReference type="Pfam" id="PF20172">
    <property type="entry name" value="DUF6538"/>
    <property type="match status" value="1"/>
</dbReference>
<feature type="domain" description="Tyr recombinase" evidence="4">
    <location>
        <begin position="343"/>
        <end position="538"/>
    </location>
</feature>
<dbReference type="OrthoDB" id="9784724at2"/>
<organism evidence="5 6">
    <name type="scientific">Pseudodesulfovibrio senegalensis</name>
    <dbReference type="NCBI Taxonomy" id="1721087"/>
    <lineage>
        <taxon>Bacteria</taxon>
        <taxon>Pseudomonadati</taxon>
        <taxon>Thermodesulfobacteriota</taxon>
        <taxon>Desulfovibrionia</taxon>
        <taxon>Desulfovibrionales</taxon>
        <taxon>Desulfovibrionaceae</taxon>
    </lineage>
</organism>
<dbReference type="GO" id="GO:0003677">
    <property type="term" value="F:DNA binding"/>
    <property type="evidence" value="ECO:0007669"/>
    <property type="project" value="UniProtKB-KW"/>
</dbReference>
<dbReference type="GO" id="GO:0015074">
    <property type="term" value="P:DNA integration"/>
    <property type="evidence" value="ECO:0007669"/>
    <property type="project" value="InterPro"/>
</dbReference>
<dbReference type="InterPro" id="IPR013762">
    <property type="entry name" value="Integrase-like_cat_sf"/>
</dbReference>
<accession>A0A6N6NAS1</accession>
<evidence type="ECO:0000256" key="2">
    <source>
        <dbReference type="ARBA" id="ARBA00023125"/>
    </source>
</evidence>
<dbReference type="InterPro" id="IPR011010">
    <property type="entry name" value="DNA_brk_join_enz"/>
</dbReference>
<comment type="similarity">
    <text evidence="1">Belongs to the 'phage' integrase family.</text>
</comment>
<dbReference type="Gene3D" id="1.10.443.10">
    <property type="entry name" value="Intergrase catalytic core"/>
    <property type="match status" value="1"/>
</dbReference>
<dbReference type="InterPro" id="IPR010998">
    <property type="entry name" value="Integrase_recombinase_N"/>
</dbReference>
<evidence type="ECO:0000256" key="3">
    <source>
        <dbReference type="ARBA" id="ARBA00023172"/>
    </source>
</evidence>
<evidence type="ECO:0000313" key="5">
    <source>
        <dbReference type="EMBL" id="KAB1443747.1"/>
    </source>
</evidence>
<dbReference type="RefSeq" id="WP_151150120.1">
    <property type="nucleotide sequence ID" value="NZ_WAIE01000001.1"/>
</dbReference>
<keyword evidence="6" id="KW-1185">Reference proteome</keyword>
<name>A0A6N6NAS1_9BACT</name>
<dbReference type="GO" id="GO:0006310">
    <property type="term" value="P:DNA recombination"/>
    <property type="evidence" value="ECO:0007669"/>
    <property type="project" value="UniProtKB-KW"/>
</dbReference>